<dbReference type="EMBL" id="CP003947">
    <property type="protein sequence ID" value="AFZ54201.1"/>
    <property type="molecule type" value="Genomic_DNA"/>
</dbReference>
<keyword evidence="2" id="KW-1185">Reference proteome</keyword>
<dbReference type="AlphaFoldDB" id="K9Z4W2"/>
<proteinExistence type="predicted"/>
<sequence length="37" mass="4224">MVGIAHPTRFINRETGILPVAYLSRSVEIKLNKVMLR</sequence>
<name>K9Z4W2_CYAAP</name>
<dbReference type="KEGG" id="can:Cyan10605_2112"/>
<accession>K9Z4W2</accession>
<protein>
    <submittedName>
        <fullName evidence="1">Uncharacterized protein</fullName>
    </submittedName>
</protein>
<dbReference type="HOGENOM" id="CLU_3342771_0_0_3"/>
<dbReference type="Proteomes" id="UP000010480">
    <property type="component" value="Chromosome"/>
</dbReference>
<evidence type="ECO:0000313" key="2">
    <source>
        <dbReference type="Proteomes" id="UP000010480"/>
    </source>
</evidence>
<reference evidence="2" key="1">
    <citation type="journal article" date="2013" name="Proc. Natl. Acad. Sci. U.S.A.">
        <title>Improving the coverage of the cyanobacterial phylum using diversity-driven genome sequencing.</title>
        <authorList>
            <person name="Shih P.M."/>
            <person name="Wu D."/>
            <person name="Latifi A."/>
            <person name="Axen S.D."/>
            <person name="Fewer D.P."/>
            <person name="Talla E."/>
            <person name="Calteau A."/>
            <person name="Cai F."/>
            <person name="Tandeau de Marsac N."/>
            <person name="Rippka R."/>
            <person name="Herdman M."/>
            <person name="Sivonen K."/>
            <person name="Coursin T."/>
            <person name="Laurent T."/>
            <person name="Goodwin L."/>
            <person name="Nolan M."/>
            <person name="Davenport K.W."/>
            <person name="Han C.S."/>
            <person name="Rubin E.M."/>
            <person name="Eisen J.A."/>
            <person name="Woyke T."/>
            <person name="Gugger M."/>
            <person name="Kerfeld C.A."/>
        </authorList>
    </citation>
    <scope>NUCLEOTIDE SEQUENCE [LARGE SCALE GENOMIC DNA]</scope>
    <source>
        <strain evidence="2">PCC 10605</strain>
    </source>
</reference>
<gene>
    <name evidence="1" type="ordered locus">Cyan10605_2112</name>
</gene>
<evidence type="ECO:0000313" key="1">
    <source>
        <dbReference type="EMBL" id="AFZ54201.1"/>
    </source>
</evidence>
<organism evidence="1 2">
    <name type="scientific">Cyanobacterium aponinum (strain PCC 10605)</name>
    <dbReference type="NCBI Taxonomy" id="755178"/>
    <lineage>
        <taxon>Bacteria</taxon>
        <taxon>Bacillati</taxon>
        <taxon>Cyanobacteriota</taxon>
        <taxon>Cyanophyceae</taxon>
        <taxon>Oscillatoriophycideae</taxon>
        <taxon>Chroococcales</taxon>
        <taxon>Geminocystaceae</taxon>
        <taxon>Cyanobacterium</taxon>
    </lineage>
</organism>